<protein>
    <recommendedName>
        <fullName evidence="3">Mycothiol-dependent maleylpyruvate isomerase metal-binding domain-containing protein</fullName>
    </recommendedName>
</protein>
<dbReference type="InterPro" id="IPR012550">
    <property type="entry name" value="DUF1706"/>
</dbReference>
<organism evidence="1 2">
    <name type="scientific">Kouleothrix aurantiaca</name>
    <dbReference type="NCBI Taxonomy" id="186479"/>
    <lineage>
        <taxon>Bacteria</taxon>
        <taxon>Bacillati</taxon>
        <taxon>Chloroflexota</taxon>
        <taxon>Chloroflexia</taxon>
        <taxon>Chloroflexales</taxon>
        <taxon>Roseiflexineae</taxon>
        <taxon>Roseiflexaceae</taxon>
        <taxon>Kouleothrix</taxon>
    </lineage>
</organism>
<gene>
    <name evidence="1" type="ORF">SE17_06910</name>
</gene>
<dbReference type="SUPFAM" id="SSF109854">
    <property type="entry name" value="DinB/YfiT-like putative metalloenzymes"/>
    <property type="match status" value="1"/>
</dbReference>
<name>A0A0N8PSX1_9CHLR</name>
<evidence type="ECO:0000313" key="2">
    <source>
        <dbReference type="Proteomes" id="UP000050509"/>
    </source>
</evidence>
<dbReference type="Pfam" id="PF08020">
    <property type="entry name" value="DUF1706"/>
    <property type="match status" value="1"/>
</dbReference>
<accession>A0A0N8PSX1</accession>
<proteinExistence type="predicted"/>
<dbReference type="Gene3D" id="1.20.120.450">
    <property type="entry name" value="dinb family like domain"/>
    <property type="match status" value="1"/>
</dbReference>
<sequence>MDEILSAAALRERVAQSYADLSSAADALSAAQIERPGAQDDWSVKDILAHVSFWHNRLAALLEAVLSGTAPTPLSEPGEDIAATVDRVNAAHYAATKDLPAGTVRADLEHSYARVVATLARLRDADLADTGALSTLLGGSVLELIAGDTYGHYEEHLPAIQAQNQ</sequence>
<comment type="caution">
    <text evidence="1">The sequence shown here is derived from an EMBL/GenBank/DDBJ whole genome shotgun (WGS) entry which is preliminary data.</text>
</comment>
<evidence type="ECO:0008006" key="3">
    <source>
        <dbReference type="Google" id="ProtNLM"/>
    </source>
</evidence>
<dbReference type="AlphaFoldDB" id="A0A0N8PSX1"/>
<dbReference type="EMBL" id="LJCR01000152">
    <property type="protein sequence ID" value="KPV53909.1"/>
    <property type="molecule type" value="Genomic_DNA"/>
</dbReference>
<evidence type="ECO:0000313" key="1">
    <source>
        <dbReference type="EMBL" id="KPV53909.1"/>
    </source>
</evidence>
<dbReference type="Proteomes" id="UP000050509">
    <property type="component" value="Unassembled WGS sequence"/>
</dbReference>
<reference evidence="1 2" key="1">
    <citation type="submission" date="2015-09" db="EMBL/GenBank/DDBJ databases">
        <title>Draft genome sequence of Kouleothrix aurantiaca JCM 19913.</title>
        <authorList>
            <person name="Hemp J."/>
        </authorList>
    </citation>
    <scope>NUCLEOTIDE SEQUENCE [LARGE SCALE GENOMIC DNA]</scope>
    <source>
        <strain evidence="1 2">COM-B</strain>
    </source>
</reference>
<keyword evidence="2" id="KW-1185">Reference proteome</keyword>
<dbReference type="InterPro" id="IPR034660">
    <property type="entry name" value="DinB/YfiT-like"/>
</dbReference>